<dbReference type="RefSeq" id="WP_124575899.1">
    <property type="nucleotide sequence ID" value="NZ_QTQV01000001.1"/>
</dbReference>
<evidence type="ECO:0000313" key="6">
    <source>
        <dbReference type="Proteomes" id="UP000277921"/>
    </source>
</evidence>
<comment type="similarity">
    <text evidence="1 3">Belongs to the short-chain dehydrogenases/reductases (SDR) family.</text>
</comment>
<dbReference type="Proteomes" id="UP000277921">
    <property type="component" value="Unassembled WGS sequence"/>
</dbReference>
<dbReference type="Pfam" id="PF00106">
    <property type="entry name" value="adh_short"/>
    <property type="match status" value="1"/>
</dbReference>
<evidence type="ECO:0000256" key="2">
    <source>
        <dbReference type="ARBA" id="ARBA00023002"/>
    </source>
</evidence>
<dbReference type="Gene3D" id="3.40.50.720">
    <property type="entry name" value="NAD(P)-binding Rossmann-like Domain"/>
    <property type="match status" value="1"/>
</dbReference>
<dbReference type="GO" id="GO:0016491">
    <property type="term" value="F:oxidoreductase activity"/>
    <property type="evidence" value="ECO:0007669"/>
    <property type="project" value="UniProtKB-KW"/>
</dbReference>
<feature type="domain" description="Ketoreductase" evidence="4">
    <location>
        <begin position="9"/>
        <end position="190"/>
    </location>
</feature>
<reference evidence="5 6" key="1">
    <citation type="submission" date="2018-08" db="EMBL/GenBank/DDBJ databases">
        <title>Comparative analysis of Burkholderia isolates from Puerto Rico.</title>
        <authorList>
            <person name="Hall C."/>
            <person name="Sahl J."/>
            <person name="Wagner D."/>
        </authorList>
    </citation>
    <scope>NUCLEOTIDE SEQUENCE [LARGE SCALE GENOMIC DNA]</scope>
    <source>
        <strain evidence="5 6">Bp9025</strain>
    </source>
</reference>
<accession>A0A3N8QCQ7</accession>
<proteinExistence type="inferred from homology"/>
<organism evidence="5 6">
    <name type="scientific">Burkholderia contaminans</name>
    <dbReference type="NCBI Taxonomy" id="488447"/>
    <lineage>
        <taxon>Bacteria</taxon>
        <taxon>Pseudomonadati</taxon>
        <taxon>Pseudomonadota</taxon>
        <taxon>Betaproteobacteria</taxon>
        <taxon>Burkholderiales</taxon>
        <taxon>Burkholderiaceae</taxon>
        <taxon>Burkholderia</taxon>
        <taxon>Burkholderia cepacia complex</taxon>
    </lineage>
</organism>
<name>A0A3N8QCQ7_9BURK</name>
<dbReference type="PRINTS" id="PR00081">
    <property type="entry name" value="GDHRDH"/>
</dbReference>
<dbReference type="InterPro" id="IPR036291">
    <property type="entry name" value="NAD(P)-bd_dom_sf"/>
</dbReference>
<dbReference type="SMART" id="SM00822">
    <property type="entry name" value="PKS_KR"/>
    <property type="match status" value="1"/>
</dbReference>
<dbReference type="SUPFAM" id="SSF51735">
    <property type="entry name" value="NAD(P)-binding Rossmann-fold domains"/>
    <property type="match status" value="1"/>
</dbReference>
<evidence type="ECO:0000256" key="1">
    <source>
        <dbReference type="ARBA" id="ARBA00006484"/>
    </source>
</evidence>
<dbReference type="AlphaFoldDB" id="A0A3N8QCQ7"/>
<evidence type="ECO:0000256" key="3">
    <source>
        <dbReference type="RuleBase" id="RU000363"/>
    </source>
</evidence>
<dbReference type="EMBL" id="QTQV01000001">
    <property type="protein sequence ID" value="RQT21584.1"/>
    <property type="molecule type" value="Genomic_DNA"/>
</dbReference>
<dbReference type="CDD" id="cd05374">
    <property type="entry name" value="17beta-HSD-like_SDR_c"/>
    <property type="match status" value="1"/>
</dbReference>
<gene>
    <name evidence="5" type="ORF">DF051_01740</name>
</gene>
<evidence type="ECO:0000313" key="5">
    <source>
        <dbReference type="EMBL" id="RQT21584.1"/>
    </source>
</evidence>
<dbReference type="InterPro" id="IPR002347">
    <property type="entry name" value="SDR_fam"/>
</dbReference>
<sequence>MNTASMADKVVLITGVSSGLGRELAQRLLAEGARVAGTVRGAEQVAEFERRAPGRALGVLMDITQPDTVAAGVRRVIEQFGRIDVLANNAGVGTVGAVEETTEADAQQIFDVNFFGGLRLIHAVLPTMRRQRSGHIVQFSSIAGFAGYPGLGVYAAAKAATGVLGEALAGELAPLGIHVTVLTIGIFETQFAGRSLAYTSNRIDDYADTPAGQFRGFIGQLQGKQPNVPEKGAQAIVDILKAEKPPVHLALGADAVGTMLGRAESIERDIRAWETVSRSTQRD</sequence>
<dbReference type="PROSITE" id="PS00061">
    <property type="entry name" value="ADH_SHORT"/>
    <property type="match status" value="1"/>
</dbReference>
<dbReference type="InterPro" id="IPR051911">
    <property type="entry name" value="SDR_oxidoreductase"/>
</dbReference>
<comment type="caution">
    <text evidence="5">The sequence shown here is derived from an EMBL/GenBank/DDBJ whole genome shotgun (WGS) entry which is preliminary data.</text>
</comment>
<keyword evidence="2" id="KW-0560">Oxidoreductase</keyword>
<dbReference type="PRINTS" id="PR00080">
    <property type="entry name" value="SDRFAMILY"/>
</dbReference>
<evidence type="ECO:0000259" key="4">
    <source>
        <dbReference type="SMART" id="SM00822"/>
    </source>
</evidence>
<dbReference type="InterPro" id="IPR020904">
    <property type="entry name" value="Sc_DH/Rdtase_CS"/>
</dbReference>
<protein>
    <submittedName>
        <fullName evidence="5">SDR family NAD(P)-dependent oxidoreductase</fullName>
    </submittedName>
</protein>
<dbReference type="NCBIfam" id="NF004824">
    <property type="entry name" value="PRK06180.1"/>
    <property type="match status" value="1"/>
</dbReference>
<dbReference type="PANTHER" id="PTHR43976">
    <property type="entry name" value="SHORT CHAIN DEHYDROGENASE"/>
    <property type="match status" value="1"/>
</dbReference>
<dbReference type="InterPro" id="IPR057326">
    <property type="entry name" value="KR_dom"/>
</dbReference>
<dbReference type="PANTHER" id="PTHR43976:SF16">
    <property type="entry name" value="SHORT-CHAIN DEHYDROGENASE_REDUCTASE FAMILY PROTEIN"/>
    <property type="match status" value="1"/>
</dbReference>